<feature type="region of interest" description="Disordered" evidence="1">
    <location>
        <begin position="1"/>
        <end position="23"/>
    </location>
</feature>
<accession>A0A7S4G0E3</accession>
<dbReference type="AlphaFoldDB" id="A0A7S4G0E3"/>
<evidence type="ECO:0000313" key="2">
    <source>
        <dbReference type="EMBL" id="CAE0821204.1"/>
    </source>
</evidence>
<feature type="compositionally biased region" description="Pro residues" evidence="1">
    <location>
        <begin position="11"/>
        <end position="22"/>
    </location>
</feature>
<name>A0A7S4G0E3_9EUGL</name>
<feature type="compositionally biased region" description="Basic and acidic residues" evidence="1">
    <location>
        <begin position="724"/>
        <end position="733"/>
    </location>
</feature>
<reference evidence="2" key="1">
    <citation type="submission" date="2021-01" db="EMBL/GenBank/DDBJ databases">
        <authorList>
            <person name="Corre E."/>
            <person name="Pelletier E."/>
            <person name="Niang G."/>
            <person name="Scheremetjew M."/>
            <person name="Finn R."/>
            <person name="Kale V."/>
            <person name="Holt S."/>
            <person name="Cochrane G."/>
            <person name="Meng A."/>
            <person name="Brown T."/>
            <person name="Cohen L."/>
        </authorList>
    </citation>
    <scope>NUCLEOTIDE SEQUENCE</scope>
    <source>
        <strain evidence="2">CCMP1594</strain>
    </source>
</reference>
<feature type="compositionally biased region" description="Basic and acidic residues" evidence="1">
    <location>
        <begin position="198"/>
        <end position="229"/>
    </location>
</feature>
<evidence type="ECO:0000256" key="1">
    <source>
        <dbReference type="SAM" id="MobiDB-lite"/>
    </source>
</evidence>
<dbReference type="EMBL" id="HBJA01093232">
    <property type="protein sequence ID" value="CAE0821204.1"/>
    <property type="molecule type" value="Transcribed_RNA"/>
</dbReference>
<feature type="compositionally biased region" description="Basic and acidic residues" evidence="1">
    <location>
        <begin position="366"/>
        <end position="402"/>
    </location>
</feature>
<proteinExistence type="predicted"/>
<feature type="region of interest" description="Disordered" evidence="1">
    <location>
        <begin position="183"/>
        <end position="246"/>
    </location>
</feature>
<feature type="region of interest" description="Disordered" evidence="1">
    <location>
        <begin position="699"/>
        <end position="733"/>
    </location>
</feature>
<gene>
    <name evidence="2" type="ORF">EGYM00163_LOCUS32376</name>
</gene>
<organism evidence="2">
    <name type="scientific">Eutreptiella gymnastica</name>
    <dbReference type="NCBI Taxonomy" id="73025"/>
    <lineage>
        <taxon>Eukaryota</taxon>
        <taxon>Discoba</taxon>
        <taxon>Euglenozoa</taxon>
        <taxon>Euglenida</taxon>
        <taxon>Spirocuta</taxon>
        <taxon>Euglenophyceae</taxon>
        <taxon>Eutreptiales</taxon>
        <taxon>Eutreptiaceae</taxon>
        <taxon>Eutreptiella</taxon>
    </lineage>
</organism>
<sequence>MSEQGEEPEGPTTPRPPLPPIYDPATRQLVCAIETDTRDNIDPKLFYDKIAEFEGVKVLDKADVCGWYTGLNEPHSAALRDQMDSRSEHAWDGELVAAAFAHRLAAVHQEIVQEKKEDLEDAMIVWEEAGDPNAPLPTVPEEQLYVFFKGFPMTIEHVRSLQAVGVPLHVVACVNSPVPLVVPTEEREDPGKAGKGKGGKDAKKDKGKKDDKKPDPKKGKDKGGKKGKGDDDDEPPPPTTSLSEELRPVVAELNGKHIQDELRDILVVHHTMKVEKEEEDEDDPSAVPVLYLVEDADDVLDILYAKIKVVAARRLEYDQWAVDKKVVEVPTLEEFFKLDRLRVALHEKEEEIAKLEDQIVAAGGDGKGDGKGKADKGGKKRPETPADKGGKDKGGKKDKATLEREKEMEALQDKLQGLMDDAAARRREIEEMPPVTAANLTATKDYYQTLIEQVPSSRLSIPVVAHCLVEQTVKTLDTEKQVNIYNITCTNPSTATGTPMPAATPLPPPSTGGGTTTGNTAVGTAVPSASPTPEPDADLLFGSGGTLKVNAIEAESMKAEPQVDITPALTDYLDMVLSRLDGTSDQVQQELLQTARKKELEQRGDPLTPTLQCQDLAQDMQSLRILSHGDHISMQHLGGHEPLVTGLGVKDLTLRGLQAVMSLPQFNKLADPEALKAAPPVRPASAEVVVSAEAALVPAADASEAPASTAAAEAPSVTPTEAPAKVDEREKRD</sequence>
<feature type="region of interest" description="Disordered" evidence="1">
    <location>
        <begin position="363"/>
        <end position="402"/>
    </location>
</feature>
<feature type="compositionally biased region" description="Low complexity" evidence="1">
    <location>
        <begin position="699"/>
        <end position="723"/>
    </location>
</feature>
<protein>
    <submittedName>
        <fullName evidence="2">Uncharacterized protein</fullName>
    </submittedName>
</protein>